<sequence>MGRKKKQYIIYDRDAMQEKSLLNLTLSQFKRLRVMPKWYIYVIIITVILSIFGGMLYIIITERKQHEREINMYTEELYIKEHNANFYCLIGEYELAGKTTLPADSSVYQFIIESGAWYPDIIMAQWCIESSYGTSDIAKNTNNCFGMRIVKTRPTLQIADKEYKGYGVYRNWQHSILDRVLWDLHVFDTMPNKESYLKVIQNVYAEDKNYIPKIKNIAKQWQMNINDKED</sequence>
<evidence type="ECO:0000313" key="4">
    <source>
        <dbReference type="Proteomes" id="UP001358193"/>
    </source>
</evidence>
<reference evidence="3 4" key="1">
    <citation type="submission" date="2023-11" db="EMBL/GenBank/DDBJ databases">
        <authorList>
            <person name="Cook R."/>
            <person name="Crisci M."/>
            <person name="Pye H."/>
            <person name="Adriaenssens E."/>
            <person name="Santini J."/>
        </authorList>
    </citation>
    <scope>NUCLEOTIDE SEQUENCE [LARGE SCALE GENOMIC DNA]</scope>
    <source>
        <strain evidence="3">Lak_Megaphage_Sonny</strain>
    </source>
</reference>
<evidence type="ECO:0000313" key="3">
    <source>
        <dbReference type="EMBL" id="WQJ53568.1"/>
    </source>
</evidence>
<name>A0ABZ0Z2Z3_9CAUD</name>
<keyword evidence="4" id="KW-1185">Reference proteome</keyword>
<feature type="transmembrane region" description="Helical" evidence="1">
    <location>
        <begin position="38"/>
        <end position="60"/>
    </location>
</feature>
<keyword evidence="1" id="KW-0472">Membrane</keyword>
<keyword evidence="1" id="KW-1133">Transmembrane helix</keyword>
<dbReference type="InterPro" id="IPR002901">
    <property type="entry name" value="MGlyc_endo_b_GlcNAc-like_dom"/>
</dbReference>
<dbReference type="Pfam" id="PF01832">
    <property type="entry name" value="Glucosaminidase"/>
    <property type="match status" value="1"/>
</dbReference>
<dbReference type="EMBL" id="OR769223">
    <property type="protein sequence ID" value="WQJ53568.1"/>
    <property type="molecule type" value="Genomic_DNA"/>
</dbReference>
<dbReference type="Proteomes" id="UP001358193">
    <property type="component" value="Segment"/>
</dbReference>
<evidence type="ECO:0000256" key="1">
    <source>
        <dbReference type="SAM" id="Phobius"/>
    </source>
</evidence>
<dbReference type="Gene3D" id="1.10.530.10">
    <property type="match status" value="1"/>
</dbReference>
<feature type="domain" description="Mannosyl-glycoprotein endo-beta-N-acetylglucosamidase-like" evidence="2">
    <location>
        <begin position="118"/>
        <end position="221"/>
    </location>
</feature>
<evidence type="ECO:0000259" key="2">
    <source>
        <dbReference type="Pfam" id="PF01832"/>
    </source>
</evidence>
<accession>A0ABZ0Z2Z3</accession>
<keyword evidence="1" id="KW-0812">Transmembrane</keyword>
<protein>
    <submittedName>
        <fullName evidence="3">Endolysin</fullName>
    </submittedName>
</protein>
<organism evidence="3 4">
    <name type="scientific">phage Lak_Megaphage_Sonny</name>
    <dbReference type="NCBI Taxonomy" id="3109229"/>
    <lineage>
        <taxon>Viruses</taxon>
        <taxon>Duplodnaviria</taxon>
        <taxon>Heunggongvirae</taxon>
        <taxon>Uroviricota</taxon>
        <taxon>Caudoviricetes</taxon>
        <taxon>Caudoviricetes code 15 clade</taxon>
    </lineage>
</organism>
<proteinExistence type="predicted"/>